<organism evidence="2 3">
    <name type="scientific">Marasmius tenuissimus</name>
    <dbReference type="NCBI Taxonomy" id="585030"/>
    <lineage>
        <taxon>Eukaryota</taxon>
        <taxon>Fungi</taxon>
        <taxon>Dikarya</taxon>
        <taxon>Basidiomycota</taxon>
        <taxon>Agaricomycotina</taxon>
        <taxon>Agaricomycetes</taxon>
        <taxon>Agaricomycetidae</taxon>
        <taxon>Agaricales</taxon>
        <taxon>Marasmiineae</taxon>
        <taxon>Marasmiaceae</taxon>
        <taxon>Marasmius</taxon>
    </lineage>
</organism>
<feature type="compositionally biased region" description="Basic residues" evidence="1">
    <location>
        <begin position="12"/>
        <end position="22"/>
    </location>
</feature>
<protein>
    <submittedName>
        <fullName evidence="2">Uncharacterized protein</fullName>
    </submittedName>
</protein>
<feature type="compositionally biased region" description="Polar residues" evidence="1">
    <location>
        <begin position="58"/>
        <end position="89"/>
    </location>
</feature>
<gene>
    <name evidence="2" type="ORF">AAF712_002571</name>
</gene>
<accession>A0ABR3A8S5</accession>
<sequence>MDLLSPVSLIGHYKKPVAKVRRAAGDKRKREDDGQDPESGVDKGGDDRGGKRMRQEGLSLQQAVGSSSPQRAPPNNTQRVSGSRGNQRPANGVGSRRREDDPKGKKRAWDEDNQGSPLMKNKGRFKRQREDYSDNEGNAA</sequence>
<feature type="compositionally biased region" description="Basic and acidic residues" evidence="1">
    <location>
        <begin position="40"/>
        <end position="55"/>
    </location>
</feature>
<dbReference type="Proteomes" id="UP001437256">
    <property type="component" value="Unassembled WGS sequence"/>
</dbReference>
<reference evidence="2 3" key="1">
    <citation type="submission" date="2024-05" db="EMBL/GenBank/DDBJ databases">
        <title>A draft genome resource for the thread blight pathogen Marasmius tenuissimus strain MS-2.</title>
        <authorList>
            <person name="Yulfo-Soto G.E."/>
            <person name="Baruah I.K."/>
            <person name="Amoako-Attah I."/>
            <person name="Bukari Y."/>
            <person name="Meinhardt L.W."/>
            <person name="Bailey B.A."/>
            <person name="Cohen S.P."/>
        </authorList>
    </citation>
    <scope>NUCLEOTIDE SEQUENCE [LARGE SCALE GENOMIC DNA]</scope>
    <source>
        <strain evidence="2 3">MS-2</strain>
    </source>
</reference>
<comment type="caution">
    <text evidence="2">The sequence shown here is derived from an EMBL/GenBank/DDBJ whole genome shotgun (WGS) entry which is preliminary data.</text>
</comment>
<feature type="compositionally biased region" description="Basic and acidic residues" evidence="1">
    <location>
        <begin position="96"/>
        <end position="110"/>
    </location>
</feature>
<dbReference type="EMBL" id="JBBXMP010000007">
    <property type="protein sequence ID" value="KAL0070380.1"/>
    <property type="molecule type" value="Genomic_DNA"/>
</dbReference>
<keyword evidence="3" id="KW-1185">Reference proteome</keyword>
<evidence type="ECO:0000256" key="1">
    <source>
        <dbReference type="SAM" id="MobiDB-lite"/>
    </source>
</evidence>
<evidence type="ECO:0000313" key="3">
    <source>
        <dbReference type="Proteomes" id="UP001437256"/>
    </source>
</evidence>
<feature type="region of interest" description="Disordered" evidence="1">
    <location>
        <begin position="1"/>
        <end position="140"/>
    </location>
</feature>
<proteinExistence type="predicted"/>
<evidence type="ECO:0000313" key="2">
    <source>
        <dbReference type="EMBL" id="KAL0070380.1"/>
    </source>
</evidence>
<name>A0ABR3A8S5_9AGAR</name>
<feature type="compositionally biased region" description="Basic and acidic residues" evidence="1">
    <location>
        <begin position="23"/>
        <end position="32"/>
    </location>
</feature>